<dbReference type="Pfam" id="PF14844">
    <property type="entry name" value="PH_BEACH"/>
    <property type="match status" value="1"/>
</dbReference>
<dbReference type="Pfam" id="PF16057">
    <property type="entry name" value="DUF4800"/>
    <property type="match status" value="1"/>
</dbReference>
<dbReference type="PANTHER" id="PTHR13743:SF112">
    <property type="entry name" value="BEACH DOMAIN-CONTAINING PROTEIN"/>
    <property type="match status" value="1"/>
</dbReference>
<feature type="compositionally biased region" description="Low complexity" evidence="4">
    <location>
        <begin position="1328"/>
        <end position="1342"/>
    </location>
</feature>
<dbReference type="Pfam" id="PF20426">
    <property type="entry name" value="NBCH_WD40"/>
    <property type="match status" value="1"/>
</dbReference>
<evidence type="ECO:0000256" key="2">
    <source>
        <dbReference type="ARBA" id="ARBA00022737"/>
    </source>
</evidence>
<dbReference type="InterPro" id="IPR001680">
    <property type="entry name" value="WD40_rpt"/>
</dbReference>
<dbReference type="CDD" id="cd06071">
    <property type="entry name" value="Beach"/>
    <property type="match status" value="1"/>
</dbReference>
<dbReference type="EMBL" id="LR788351">
    <property type="protein sequence ID" value="CAB3264213.1"/>
    <property type="molecule type" value="mRNA"/>
</dbReference>
<evidence type="ECO:0000256" key="3">
    <source>
        <dbReference type="PROSITE-ProRule" id="PRU00221"/>
    </source>
</evidence>
<dbReference type="CDD" id="cd01201">
    <property type="entry name" value="PH_BEACH"/>
    <property type="match status" value="1"/>
</dbReference>
<dbReference type="PROSITE" id="PS51783">
    <property type="entry name" value="PH_BEACH"/>
    <property type="match status" value="1"/>
</dbReference>
<dbReference type="InterPro" id="IPR036372">
    <property type="entry name" value="BEACH_dom_sf"/>
</dbReference>
<dbReference type="Gene3D" id="2.130.10.10">
    <property type="entry name" value="YVTN repeat-like/Quinoprotein amine dehydrogenase"/>
    <property type="match status" value="1"/>
</dbReference>
<reference evidence="7" key="1">
    <citation type="submission" date="2020-04" db="EMBL/GenBank/DDBJ databases">
        <authorList>
            <person name="Neveu A P."/>
        </authorList>
    </citation>
    <scope>NUCLEOTIDE SEQUENCE</scope>
    <source>
        <tissue evidence="7">Whole embryo</tissue>
    </source>
</reference>
<evidence type="ECO:0000256" key="4">
    <source>
        <dbReference type="SAM" id="MobiDB-lite"/>
    </source>
</evidence>
<keyword evidence="1 3" id="KW-0853">WD repeat</keyword>
<dbReference type="Pfam" id="PF15787">
    <property type="entry name" value="DUF4704"/>
    <property type="match status" value="1"/>
</dbReference>
<dbReference type="InterPro" id="IPR031570">
    <property type="entry name" value="NBEA/BDCP_DUF4704"/>
</dbReference>
<dbReference type="SUPFAM" id="SSF50729">
    <property type="entry name" value="PH domain-like"/>
    <property type="match status" value="1"/>
</dbReference>
<name>A0A6F9DML5_9ASCI</name>
<organism evidence="7">
    <name type="scientific">Phallusia mammillata</name>
    <dbReference type="NCBI Taxonomy" id="59560"/>
    <lineage>
        <taxon>Eukaryota</taxon>
        <taxon>Metazoa</taxon>
        <taxon>Chordata</taxon>
        <taxon>Tunicata</taxon>
        <taxon>Ascidiacea</taxon>
        <taxon>Phlebobranchia</taxon>
        <taxon>Ascidiidae</taxon>
        <taxon>Phallusia</taxon>
    </lineage>
</organism>
<dbReference type="PROSITE" id="PS50197">
    <property type="entry name" value="BEACH"/>
    <property type="match status" value="1"/>
</dbReference>
<dbReference type="GO" id="GO:0008104">
    <property type="term" value="P:intracellular protein localization"/>
    <property type="evidence" value="ECO:0007669"/>
    <property type="project" value="TreeGrafter"/>
</dbReference>
<dbReference type="Gene3D" id="2.60.120.200">
    <property type="match status" value="1"/>
</dbReference>
<dbReference type="InterPro" id="IPR046851">
    <property type="entry name" value="NBCH_WD40"/>
</dbReference>
<dbReference type="SMART" id="SM00320">
    <property type="entry name" value="WD40"/>
    <property type="match status" value="3"/>
</dbReference>
<keyword evidence="2" id="KW-0677">Repeat</keyword>
<dbReference type="GO" id="GO:0016020">
    <property type="term" value="C:membrane"/>
    <property type="evidence" value="ECO:0007669"/>
    <property type="project" value="TreeGrafter"/>
</dbReference>
<dbReference type="SUPFAM" id="SSF50978">
    <property type="entry name" value="WD40 repeat-like"/>
    <property type="match status" value="1"/>
</dbReference>
<dbReference type="GO" id="GO:0005829">
    <property type="term" value="C:cytosol"/>
    <property type="evidence" value="ECO:0007669"/>
    <property type="project" value="TreeGrafter"/>
</dbReference>
<sequence>MMEPSTETGHYLNELWDLRSSRGDHASLMQYLEEFVSVYDELLQPDYYKDTVIVGASRCYTVKSDGSIHLEHLPQPLLQLIVNQLMTLQDKVDNLTIQDVRLASYLVQILIIVCRTNLQPFKILSSLFIGHLVIISSHVIAKLGDDAFTPEHRSQEEFLRNVLHLMERLYDPKFLWRKKIKGIETPASDNSNTPLIIAEVIPFFYESLQMHSNNLMSETQQHLLHMFGSILFGSHRNALLATSATTLEILIGILPQYMGLSEEQKSPQDDEKTKSESLEAVENDGDVESVCLVLQLLVKMVHVLHKSGPGQCQLDVKRILSEYFQLLAKASSKPAMQVIMISFIPEFLQTLDRPALQILLLQHGCFDHLKKVMQNFRTRMGNEGTNSGDEFAVQFVSIVNSLVAGSMSAKDKFSRCLGTDFMLDHLKAIASPSRELFRALVNMGVEDEGVLSVPRPIKNVFIILMLFDWLPDIKQEDKQIWLSSVLLRLFTSCTANKILAGHCKIITKVVACLINHPTLHEQTVLNLITLFERLGSFSVTPRQTLAFFELLRQDSTSHQHLNKYFDRMLTSLTVMSHKEMENKKPAYFFDLQDETSGITAPTIKKWGGNGFSLHTWVCLEYCPFIGAPRRRRQLYSFSTDSGTGMEAFFTGDCQLVVAVSTKKSYYTVKLNEFPFTDNKWHCVQIVHHPARKILGFNGLLTVHVDNTLRLSTSVRYPSLSSTFTLCHIGSSGHRTNASMTSVDGVTSNANENNSSNADRVVTIDNGTQDDVWGQATSLLGQLGSVVVFNEALKESQMTALHNIGLDMWKATRSGESPFEEIPSSKIVLYYEAKACYRHVCKDLSCNASRDGRLTGHKIYTWDIKDSINCIGGMAVITPIIDVIRARLLNKSPTVTDFSDDEENASNNEYHDLLRERKRSITACRYHKNPLANLFNVITSFLTSSNSSTGWHSTNADVMIKCASFATIGALLQKLPIQLLDKDLLRAIQHLVTCVNQDQSNGSTLLTDIYQYILFDFRIWCLTNVDAQFGHVQYLSTLIKENKKSLRSTFGVQYMLDVIKTYYCTSGPDLSDDDALIIRCSLLGLVKFYVIDDITSEEVDALLNFVSSANEENEKLICEILDLLKSLWMCRCRDQLCNLLVESKSVCCFYSVLGIQEFSNLVKADVCEVLALLYKTPRMPDRHKSLLRHTGVGLHGVFWQMREVHKYPPLCQIILDMLQQIDCDAAPFVAALHVMHRCDVMTKRKACQLFLTFAYSKASFIVDCTKQHAWQETFARLFIDGFVKKENQQRSFSECLERTESTTEALNPDVINRVQRETLETNGHDVFMSSSSSSLTDQISSPSASDRHSFKQQPSPNGSAVYDGDMDFTIVNHNEAKMDGDVTDLLTESIFLLVWRGITGSTNTAWTERRKTFAAIDDVAREHNVIIDPLRAKTRILESCVEAALSDVRESSGVGSKSKHSGVSYIVATENSERLMQMIFGFLRNSGEAPSPELWTATLMENVFALYDALVVWEQNDLLRGNEWTDLANIGINLLLGCIATRKLELVAMSSAKLHNLIHSRVPGSTQEVCYILDALHGFVNESIKDDSDVKEFVVPLVRDLLDKNFERLNMSPHLSELPPTTGSPRFYEDFLQYCVSHEWKSFIKNCVLQNAEQFRSKAFADLLSSMTSYAESASDELKVSHHKSARERGEMKLRFRAEFESDFYKRQEAESERQSKNLKSLHNQNVNVLRQWRAVKRFLASERGLWRDRNPGKTYWKLSNAENFSRMRLKLTENYNFDRHEDSSRLRDNLAPNDVKELTNQEALVPASAVLPASDASKEDDSVGDEDWSLLATNTGASNDEQTTKEKQVISVDCQLVTLMDVVAGKLEISTTHVYFYDRSTGAEDSSEPGMDFKWSLYQLREVHLRRYNLRKSALELFLIDQTNYFINFVEPSHRHTVYKAILSVRPPNLLYYGMRTPQELLKASGLTQKWVQREISNFDYLMQLNTIAGRTYNDLSQYPVFPWILKDYTSEKLDLEDPNIYRDLSKPIGILNPKNEREVGEKYDHFEDPSGVIKKFHYGSHYSNAASVLFYLLRMEPFTTLHIQLQAGRFDLADRQFHSLAATFQAMMETSNDVKELIPEFFYMPEFLVNSNGFDLGKLQFSKETVDNVILPAWCKSPEDFVYQHRKALESDHVSNNLHSWIDLIFGYKQRGEEAVKAFNVFYYCTYEGAVDLDAITDPIHRKAVEAMINNFGQTPTQLLREAHPRRMSSEEATRKVASGRIMSTLSVGDVKTPNVLDQPDQLKSFFVEIMNNNDPLVYVSVPRSQSHSFIQSGMPDAMVTVSEGSVIGLHGWLPYDRSITNYFTFEKDPAVDNAKLRKTVKGLLSPGLHLSPNLFLVTHDAKFLLVGGYWDNSIRVMTVRGKMVTCLVRHLDVVTCLALDHTGGYLISGSYDTTCIVWKISTQGGITGSLSAHLVHILYGHDDVVTCVVINTELDVALSSSKDGTCVIHTVHKGNYVRTIRPAVTNPKIYNVPSIALSEEGKIVLYARSKKDSGEEKHFLHLYSINGQHLALDCLESRLGHMTICGEHVVTGDIHGVLLIRELVNFNEISRLALQRPITCVFVTKGMSHIFACLRDGKLIIVGVDRPPKSRGLFTSQ</sequence>
<feature type="domain" description="BEACH" evidence="5">
    <location>
        <begin position="1956"/>
        <end position="2248"/>
    </location>
</feature>
<feature type="domain" description="BEACH-type PH" evidence="6">
    <location>
        <begin position="1843"/>
        <end position="1943"/>
    </location>
</feature>
<dbReference type="PROSITE" id="PS50082">
    <property type="entry name" value="WD_REPEATS_2"/>
    <property type="match status" value="1"/>
</dbReference>
<dbReference type="InterPro" id="IPR036322">
    <property type="entry name" value="WD40_repeat_dom_sf"/>
</dbReference>
<dbReference type="InterPro" id="IPR000409">
    <property type="entry name" value="BEACH_dom"/>
</dbReference>
<dbReference type="Pfam" id="PF02138">
    <property type="entry name" value="Beach"/>
    <property type="match status" value="1"/>
</dbReference>
<dbReference type="PANTHER" id="PTHR13743">
    <property type="entry name" value="BEIGE/BEACH-RELATED"/>
    <property type="match status" value="1"/>
</dbReference>
<dbReference type="GO" id="GO:0019901">
    <property type="term" value="F:protein kinase binding"/>
    <property type="evidence" value="ECO:0007669"/>
    <property type="project" value="TreeGrafter"/>
</dbReference>
<evidence type="ECO:0000313" key="7">
    <source>
        <dbReference type="EMBL" id="CAB3264213.1"/>
    </source>
</evidence>
<evidence type="ECO:0000259" key="5">
    <source>
        <dbReference type="PROSITE" id="PS50197"/>
    </source>
</evidence>
<accession>A0A6F9DML5</accession>
<dbReference type="SUPFAM" id="SSF49899">
    <property type="entry name" value="Concanavalin A-like lectins/glucanases"/>
    <property type="match status" value="1"/>
</dbReference>
<dbReference type="InterPro" id="IPR023362">
    <property type="entry name" value="PH-BEACH_dom"/>
</dbReference>
<dbReference type="FunFam" id="1.10.1540.10:FF:000001">
    <property type="entry name" value="neurobeachin isoform X1"/>
    <property type="match status" value="1"/>
</dbReference>
<dbReference type="InterPro" id="IPR013320">
    <property type="entry name" value="ConA-like_dom_sf"/>
</dbReference>
<dbReference type="Gene3D" id="1.10.1540.10">
    <property type="entry name" value="BEACH domain"/>
    <property type="match status" value="1"/>
</dbReference>
<dbReference type="SUPFAM" id="SSF81837">
    <property type="entry name" value="BEACH domain"/>
    <property type="match status" value="1"/>
</dbReference>
<dbReference type="InterPro" id="IPR011993">
    <property type="entry name" value="PH-like_dom_sf"/>
</dbReference>
<dbReference type="SMART" id="SM01026">
    <property type="entry name" value="Beach"/>
    <property type="match status" value="1"/>
</dbReference>
<gene>
    <name evidence="7" type="primary">Nbeal1-001</name>
</gene>
<evidence type="ECO:0000259" key="6">
    <source>
        <dbReference type="PROSITE" id="PS51783"/>
    </source>
</evidence>
<dbReference type="InterPro" id="IPR015943">
    <property type="entry name" value="WD40/YVTN_repeat-like_dom_sf"/>
</dbReference>
<evidence type="ECO:0000256" key="1">
    <source>
        <dbReference type="ARBA" id="ARBA00022574"/>
    </source>
</evidence>
<feature type="region of interest" description="Disordered" evidence="4">
    <location>
        <begin position="1324"/>
        <end position="1361"/>
    </location>
</feature>
<proteinExistence type="evidence at transcript level"/>
<feature type="repeat" description="WD" evidence="3">
    <location>
        <begin position="2409"/>
        <end position="2444"/>
    </location>
</feature>
<dbReference type="InterPro" id="IPR050865">
    <property type="entry name" value="BEACH_Domain"/>
</dbReference>
<protein>
    <submittedName>
        <fullName evidence="7">Neurobeachin-like protein 1</fullName>
    </submittedName>
</protein>
<dbReference type="PROSITE" id="PS50294">
    <property type="entry name" value="WD_REPEATS_REGION"/>
    <property type="match status" value="1"/>
</dbReference>
<dbReference type="Gene3D" id="2.30.29.30">
    <property type="entry name" value="Pleckstrin-homology domain (PH domain)/Phosphotyrosine-binding domain (PTB)"/>
    <property type="match status" value="1"/>
</dbReference>